<gene>
    <name evidence="2" type="ORF">SAMN02745910_04141</name>
</gene>
<feature type="domain" description="Tetrapyrrole biosynthesis uroporphyrinogen III synthase" evidence="1">
    <location>
        <begin position="20"/>
        <end position="259"/>
    </location>
</feature>
<dbReference type="Pfam" id="PF02602">
    <property type="entry name" value="HEM4"/>
    <property type="match status" value="1"/>
</dbReference>
<dbReference type="NCBIfam" id="NF004584">
    <property type="entry name" value="PRK05928.2-1"/>
    <property type="match status" value="1"/>
</dbReference>
<evidence type="ECO:0000259" key="1">
    <source>
        <dbReference type="Pfam" id="PF02602"/>
    </source>
</evidence>
<evidence type="ECO:0000313" key="2">
    <source>
        <dbReference type="EMBL" id="SFQ83983.1"/>
    </source>
</evidence>
<accession>A0A1I6BSU3</accession>
<dbReference type="PANTHER" id="PTHR40082:SF1">
    <property type="entry name" value="BLR5956 PROTEIN"/>
    <property type="match status" value="1"/>
</dbReference>
<dbReference type="RefSeq" id="WP_061802549.1">
    <property type="nucleotide sequence ID" value="NZ_FOXX01000013.1"/>
</dbReference>
<sequence>MGKGLEGKKIVIAGSRKTEEMSTIIEKQGGIPLVRSLQGTVFLAEESIEKPLRTVIEEGADWFLFTTGMGTETLVGMAEKLGIKEEFLNRVKEAKIGTRGYKTFSALKKLHIKVKAVDEDGTTAGLIRALEGYSFKGEKVVVQLHGEKAPRLIQSLESQGATVLELLPYEHIAQEKSVVEMLCREIIEGKIDAVCFTTAIQVRALFDVAKEIGMNDRLRACFGKEIVAGAVGKITAEACREEGIENIVVPEKERMGALIIALGEHYKK</sequence>
<organism evidence="2 3">
    <name type="scientific">Priestia endophytica DSM 13796</name>
    <dbReference type="NCBI Taxonomy" id="1121089"/>
    <lineage>
        <taxon>Bacteria</taxon>
        <taxon>Bacillati</taxon>
        <taxon>Bacillota</taxon>
        <taxon>Bacilli</taxon>
        <taxon>Bacillales</taxon>
        <taxon>Bacillaceae</taxon>
        <taxon>Priestia</taxon>
    </lineage>
</organism>
<proteinExistence type="predicted"/>
<keyword evidence="3" id="KW-1185">Reference proteome</keyword>
<dbReference type="SUPFAM" id="SSF69618">
    <property type="entry name" value="HemD-like"/>
    <property type="match status" value="1"/>
</dbReference>
<reference evidence="2 3" key="1">
    <citation type="submission" date="2016-10" db="EMBL/GenBank/DDBJ databases">
        <authorList>
            <person name="Varghese N."/>
            <person name="Submissions S."/>
        </authorList>
    </citation>
    <scope>NUCLEOTIDE SEQUENCE [LARGE SCALE GENOMIC DNA]</scope>
    <source>
        <strain evidence="2 3">DSM 13796</strain>
    </source>
</reference>
<protein>
    <submittedName>
        <fullName evidence="2">Uroporphyrinogen-III synthase</fullName>
    </submittedName>
</protein>
<comment type="caution">
    <text evidence="2">The sequence shown here is derived from an EMBL/GenBank/DDBJ whole genome shotgun (WGS) entry which is preliminary data.</text>
</comment>
<dbReference type="Gene3D" id="3.40.50.10090">
    <property type="match status" value="2"/>
</dbReference>
<dbReference type="InterPro" id="IPR003754">
    <property type="entry name" value="4pyrrol_synth_uPrphyn_synth"/>
</dbReference>
<dbReference type="PANTHER" id="PTHR40082">
    <property type="entry name" value="BLR5956 PROTEIN"/>
    <property type="match status" value="1"/>
</dbReference>
<dbReference type="Proteomes" id="UP000182762">
    <property type="component" value="Unassembled WGS sequence"/>
</dbReference>
<dbReference type="InterPro" id="IPR036108">
    <property type="entry name" value="4pyrrol_syn_uPrphyn_synt_sf"/>
</dbReference>
<dbReference type="InterPro" id="IPR039793">
    <property type="entry name" value="UROS/Hem4"/>
</dbReference>
<dbReference type="EMBL" id="FOXX01000013">
    <property type="protein sequence ID" value="SFQ83983.1"/>
    <property type="molecule type" value="Genomic_DNA"/>
</dbReference>
<dbReference type="GeneID" id="93712706"/>
<evidence type="ECO:0000313" key="3">
    <source>
        <dbReference type="Proteomes" id="UP000182762"/>
    </source>
</evidence>
<name>A0A1I6BSU3_9BACI</name>
<dbReference type="CDD" id="cd06578">
    <property type="entry name" value="HemD"/>
    <property type="match status" value="1"/>
</dbReference>